<evidence type="ECO:0000256" key="1">
    <source>
        <dbReference type="SAM" id="Phobius"/>
    </source>
</evidence>
<sequence>MTQPSPPPPAGWENILNRDEVILWQGRPDTALALTLPKLGSALFGIAFAGFALFWMVMAARSGGFFWAFGLIHFCAGLGIVFTTVLGGPLRRRNSWYTLSNQRAFIATDMPLRGKRLRSFPITADTRLSLTDTTPGTVWFATQPRRGNRGNTGNSRIGFHRIPDAPEVYRLMRDIQRTERQADRQKDTA</sequence>
<feature type="transmembrane region" description="Helical" evidence="1">
    <location>
        <begin position="39"/>
        <end position="58"/>
    </location>
</feature>
<organism evidence="2 3">
    <name type="scientific">Thalassovita taeanensis</name>
    <dbReference type="NCBI Taxonomy" id="657014"/>
    <lineage>
        <taxon>Bacteria</taxon>
        <taxon>Pseudomonadati</taxon>
        <taxon>Pseudomonadota</taxon>
        <taxon>Alphaproteobacteria</taxon>
        <taxon>Rhodobacterales</taxon>
        <taxon>Roseobacteraceae</taxon>
        <taxon>Thalassovita</taxon>
    </lineage>
</organism>
<accession>A0A1H9AT60</accession>
<keyword evidence="1" id="KW-1133">Transmembrane helix</keyword>
<dbReference type="EMBL" id="FOEP01000002">
    <property type="protein sequence ID" value="SEP80012.1"/>
    <property type="molecule type" value="Genomic_DNA"/>
</dbReference>
<keyword evidence="3" id="KW-1185">Reference proteome</keyword>
<dbReference type="RefSeq" id="WP_090268400.1">
    <property type="nucleotide sequence ID" value="NZ_FOEP01000002.1"/>
</dbReference>
<reference evidence="2 3" key="1">
    <citation type="submission" date="2016-10" db="EMBL/GenBank/DDBJ databases">
        <authorList>
            <person name="de Groot N.N."/>
        </authorList>
    </citation>
    <scope>NUCLEOTIDE SEQUENCE [LARGE SCALE GENOMIC DNA]</scope>
    <source>
        <strain evidence="2 3">DSM 22007</strain>
    </source>
</reference>
<proteinExistence type="predicted"/>
<keyword evidence="1" id="KW-0812">Transmembrane</keyword>
<protein>
    <recommendedName>
        <fullName evidence="4">Aspartate carbamoyltransferase catalytic subunit</fullName>
    </recommendedName>
</protein>
<gene>
    <name evidence="2" type="ORF">SAMN04488092_102258</name>
</gene>
<dbReference type="OrthoDB" id="199424at2"/>
<keyword evidence="1" id="KW-0472">Membrane</keyword>
<dbReference type="STRING" id="657014.SAMN04488092_102258"/>
<evidence type="ECO:0008006" key="4">
    <source>
        <dbReference type="Google" id="ProtNLM"/>
    </source>
</evidence>
<name>A0A1H9AT60_9RHOB</name>
<evidence type="ECO:0000313" key="2">
    <source>
        <dbReference type="EMBL" id="SEP80012.1"/>
    </source>
</evidence>
<evidence type="ECO:0000313" key="3">
    <source>
        <dbReference type="Proteomes" id="UP000198634"/>
    </source>
</evidence>
<dbReference type="Proteomes" id="UP000198634">
    <property type="component" value="Unassembled WGS sequence"/>
</dbReference>
<feature type="transmembrane region" description="Helical" evidence="1">
    <location>
        <begin position="64"/>
        <end position="86"/>
    </location>
</feature>
<dbReference type="AlphaFoldDB" id="A0A1H9AT60"/>